<feature type="transmembrane region" description="Helical" evidence="1">
    <location>
        <begin position="25"/>
        <end position="47"/>
    </location>
</feature>
<comment type="caution">
    <text evidence="2">The sequence shown here is derived from an EMBL/GenBank/DDBJ whole genome shotgun (WGS) entry which is preliminary data.</text>
</comment>
<evidence type="ECO:0000313" key="2">
    <source>
        <dbReference type="EMBL" id="KRX85915.1"/>
    </source>
</evidence>
<dbReference type="AlphaFoldDB" id="A0A0V0XCZ3"/>
<keyword evidence="1" id="KW-0812">Transmembrane</keyword>
<organism evidence="2 3">
    <name type="scientific">Trichinella pseudospiralis</name>
    <name type="common">Parasitic roundworm</name>
    <dbReference type="NCBI Taxonomy" id="6337"/>
    <lineage>
        <taxon>Eukaryota</taxon>
        <taxon>Metazoa</taxon>
        <taxon>Ecdysozoa</taxon>
        <taxon>Nematoda</taxon>
        <taxon>Enoplea</taxon>
        <taxon>Dorylaimia</taxon>
        <taxon>Trichinellida</taxon>
        <taxon>Trichinellidae</taxon>
        <taxon>Trichinella</taxon>
    </lineage>
</organism>
<keyword evidence="1" id="KW-0472">Membrane</keyword>
<reference evidence="2 3" key="1">
    <citation type="submission" date="2015-01" db="EMBL/GenBank/DDBJ databases">
        <title>Evolution of Trichinella species and genotypes.</title>
        <authorList>
            <person name="Korhonen P.K."/>
            <person name="Edoardo P."/>
            <person name="Giuseppe L.R."/>
            <person name="Gasser R.B."/>
        </authorList>
    </citation>
    <scope>NUCLEOTIDE SEQUENCE [LARGE SCALE GENOMIC DNA]</scope>
    <source>
        <strain evidence="2">ISS141</strain>
    </source>
</reference>
<gene>
    <name evidence="2" type="ORF">T4E_3761</name>
</gene>
<feature type="non-terminal residue" evidence="2">
    <location>
        <position position="118"/>
    </location>
</feature>
<protein>
    <submittedName>
        <fullName evidence="2">Uncharacterized protein</fullName>
    </submittedName>
</protein>
<dbReference type="Proteomes" id="UP000054815">
    <property type="component" value="Unassembled WGS sequence"/>
</dbReference>
<proteinExistence type="predicted"/>
<name>A0A0V0XCZ3_TRIPS</name>
<sequence>YKTGTGTTQVFYSDTGTSTKLSCKVYFQFSPFINWFFFTFSCAFVVFRNVQAADMVVYVQNNLWSSLQSTVPPPCQIKFLWSLVADVYEMDYIEFDMLNTFRHLYKPKNPQATPPGVA</sequence>
<accession>A0A0V0XCZ3</accession>
<keyword evidence="1" id="KW-1133">Transmembrane helix</keyword>
<dbReference type="EMBL" id="JYDU01000591">
    <property type="protein sequence ID" value="KRX85915.1"/>
    <property type="molecule type" value="Genomic_DNA"/>
</dbReference>
<feature type="non-terminal residue" evidence="2">
    <location>
        <position position="1"/>
    </location>
</feature>
<evidence type="ECO:0000313" key="3">
    <source>
        <dbReference type="Proteomes" id="UP000054815"/>
    </source>
</evidence>
<evidence type="ECO:0000256" key="1">
    <source>
        <dbReference type="SAM" id="Phobius"/>
    </source>
</evidence>